<name>A0A5B7KIL4_PORTR</name>
<evidence type="ECO:0000313" key="3">
    <source>
        <dbReference type="Proteomes" id="UP000324222"/>
    </source>
</evidence>
<proteinExistence type="predicted"/>
<dbReference type="AlphaFoldDB" id="A0A5B7KIL4"/>
<dbReference type="Proteomes" id="UP000324222">
    <property type="component" value="Unassembled WGS sequence"/>
</dbReference>
<protein>
    <submittedName>
        <fullName evidence="2">Uncharacterized protein</fullName>
    </submittedName>
</protein>
<reference evidence="2 3" key="1">
    <citation type="submission" date="2019-05" db="EMBL/GenBank/DDBJ databases">
        <title>Another draft genome of Portunus trituberculatus and its Hox gene families provides insights of decapod evolution.</title>
        <authorList>
            <person name="Jeong J.-H."/>
            <person name="Song I."/>
            <person name="Kim S."/>
            <person name="Choi T."/>
            <person name="Kim D."/>
            <person name="Ryu S."/>
            <person name="Kim W."/>
        </authorList>
    </citation>
    <scope>NUCLEOTIDE SEQUENCE [LARGE SCALE GENOMIC DNA]</scope>
    <source>
        <tissue evidence="2">Muscle</tissue>
    </source>
</reference>
<dbReference type="EMBL" id="VSRR010152445">
    <property type="protein sequence ID" value="MPD06676.1"/>
    <property type="molecule type" value="Genomic_DNA"/>
</dbReference>
<feature type="region of interest" description="Disordered" evidence="1">
    <location>
        <begin position="17"/>
        <end position="44"/>
    </location>
</feature>
<comment type="caution">
    <text evidence="2">The sequence shown here is derived from an EMBL/GenBank/DDBJ whole genome shotgun (WGS) entry which is preliminary data.</text>
</comment>
<sequence>MCVAGAGLRRLYLSRERSVKQCGSSNSTQPRHHKQTHFTQPPPQHLIQCWPARAHHSNTNQVNIARYPPQLQKLPTQVYANCYGLYKNLVRLRATK</sequence>
<organism evidence="2 3">
    <name type="scientific">Portunus trituberculatus</name>
    <name type="common">Swimming crab</name>
    <name type="synonym">Neptunus trituberculatus</name>
    <dbReference type="NCBI Taxonomy" id="210409"/>
    <lineage>
        <taxon>Eukaryota</taxon>
        <taxon>Metazoa</taxon>
        <taxon>Ecdysozoa</taxon>
        <taxon>Arthropoda</taxon>
        <taxon>Crustacea</taxon>
        <taxon>Multicrustacea</taxon>
        <taxon>Malacostraca</taxon>
        <taxon>Eumalacostraca</taxon>
        <taxon>Eucarida</taxon>
        <taxon>Decapoda</taxon>
        <taxon>Pleocyemata</taxon>
        <taxon>Brachyura</taxon>
        <taxon>Eubrachyura</taxon>
        <taxon>Portunoidea</taxon>
        <taxon>Portunidae</taxon>
        <taxon>Portuninae</taxon>
        <taxon>Portunus</taxon>
    </lineage>
</organism>
<gene>
    <name evidence="2" type="ORF">E2C01_102500</name>
</gene>
<keyword evidence="3" id="KW-1185">Reference proteome</keyword>
<evidence type="ECO:0000256" key="1">
    <source>
        <dbReference type="SAM" id="MobiDB-lite"/>
    </source>
</evidence>
<evidence type="ECO:0000313" key="2">
    <source>
        <dbReference type="EMBL" id="MPD06676.1"/>
    </source>
</evidence>
<accession>A0A5B7KIL4</accession>